<dbReference type="GO" id="GO:0015192">
    <property type="term" value="F:L-phenylalanine transmembrane transporter activity"/>
    <property type="evidence" value="ECO:0007669"/>
    <property type="project" value="TreeGrafter"/>
</dbReference>
<gene>
    <name evidence="11" type="ORF">KKC1_27990</name>
</gene>
<keyword evidence="5 10" id="KW-0812">Transmembrane</keyword>
<sequence>MAEFLQQVLNGVSLGSIYALIALGYTMVYGIIQLINFAHGEILMVGTYIGFFSITVLGLDLFSSLILSMAGAAVLGMLIERIAYKPLRNSTRLAALITAIGMSLFLQNTGLLVLGAEYRSFPQVIPNIQYRFFNGQVVITSRQILIFAVTVVMMVMLQYIVKRTKMGKAMRAVSLDKDAARLMGINVDTTISFTFALGSALAAVAGILLGIYYNTIHPLMGLVPGLKAFVAAVLGGIGVIPGAMAGGFLLGIIEALVSGYWSSMFRDAVAYGILILILLVKPSGLLGKDAGEKV</sequence>
<dbReference type="RefSeq" id="WP_088554759.1">
    <property type="nucleotide sequence ID" value="NZ_BDGJ01000168.1"/>
</dbReference>
<dbReference type="GO" id="GO:0015808">
    <property type="term" value="P:L-alanine transport"/>
    <property type="evidence" value="ECO:0007669"/>
    <property type="project" value="TreeGrafter"/>
</dbReference>
<dbReference type="Pfam" id="PF02653">
    <property type="entry name" value="BPD_transp_2"/>
    <property type="match status" value="1"/>
</dbReference>
<feature type="transmembrane region" description="Helical" evidence="10">
    <location>
        <begin position="228"/>
        <end position="256"/>
    </location>
</feature>
<evidence type="ECO:0000256" key="7">
    <source>
        <dbReference type="ARBA" id="ARBA00022989"/>
    </source>
</evidence>
<dbReference type="GO" id="GO:0015188">
    <property type="term" value="F:L-isoleucine transmembrane transporter activity"/>
    <property type="evidence" value="ECO:0007669"/>
    <property type="project" value="TreeGrafter"/>
</dbReference>
<evidence type="ECO:0000256" key="2">
    <source>
        <dbReference type="ARBA" id="ARBA00022448"/>
    </source>
</evidence>
<name>A0A1Z5HWF7_9FIRM</name>
<organism evidence="11 12">
    <name type="scientific">Calderihabitans maritimus</name>
    <dbReference type="NCBI Taxonomy" id="1246530"/>
    <lineage>
        <taxon>Bacteria</taxon>
        <taxon>Bacillati</taxon>
        <taxon>Bacillota</taxon>
        <taxon>Clostridia</taxon>
        <taxon>Neomoorellales</taxon>
        <taxon>Calderihabitantaceae</taxon>
        <taxon>Calderihabitans</taxon>
    </lineage>
</organism>
<evidence type="ECO:0000256" key="4">
    <source>
        <dbReference type="ARBA" id="ARBA00022519"/>
    </source>
</evidence>
<keyword evidence="8 10" id="KW-0472">Membrane</keyword>
<evidence type="ECO:0000256" key="5">
    <source>
        <dbReference type="ARBA" id="ARBA00022692"/>
    </source>
</evidence>
<comment type="subcellular location">
    <subcellularLocation>
        <location evidence="1">Cell membrane</location>
        <topology evidence="1">Multi-pass membrane protein</topology>
    </subcellularLocation>
</comment>
<dbReference type="AlphaFoldDB" id="A0A1Z5HWF7"/>
<feature type="transmembrane region" description="Helical" evidence="10">
    <location>
        <begin position="12"/>
        <end position="35"/>
    </location>
</feature>
<dbReference type="GO" id="GO:0042941">
    <property type="term" value="P:D-alanine transmembrane transport"/>
    <property type="evidence" value="ECO:0007669"/>
    <property type="project" value="TreeGrafter"/>
</dbReference>
<keyword evidence="2" id="KW-0813">Transport</keyword>
<dbReference type="GO" id="GO:0015190">
    <property type="term" value="F:L-leucine transmembrane transporter activity"/>
    <property type="evidence" value="ECO:0007669"/>
    <property type="project" value="TreeGrafter"/>
</dbReference>
<dbReference type="GO" id="GO:0005304">
    <property type="term" value="F:L-valine transmembrane transporter activity"/>
    <property type="evidence" value="ECO:0007669"/>
    <property type="project" value="TreeGrafter"/>
</dbReference>
<proteinExistence type="inferred from homology"/>
<dbReference type="EMBL" id="BDGJ01000168">
    <property type="protein sequence ID" value="GAW93671.1"/>
    <property type="molecule type" value="Genomic_DNA"/>
</dbReference>
<protein>
    <submittedName>
        <fullName evidence="11">Inner-membrane translocator</fullName>
    </submittedName>
</protein>
<evidence type="ECO:0000256" key="3">
    <source>
        <dbReference type="ARBA" id="ARBA00022475"/>
    </source>
</evidence>
<accession>A0A1Z5HWF7</accession>
<keyword evidence="3" id="KW-1003">Cell membrane</keyword>
<comment type="caution">
    <text evidence="11">The sequence shown here is derived from an EMBL/GenBank/DDBJ whole genome shotgun (WGS) entry which is preliminary data.</text>
</comment>
<keyword evidence="4" id="KW-0997">Cell inner membrane</keyword>
<dbReference type="GO" id="GO:1903806">
    <property type="term" value="P:L-isoleucine import across plasma membrane"/>
    <property type="evidence" value="ECO:0007669"/>
    <property type="project" value="TreeGrafter"/>
</dbReference>
<reference evidence="12" key="1">
    <citation type="journal article" date="2017" name="Appl. Environ. Microbiol.">
        <title>Genomic analysis of Calderihabitans maritimus KKC1, a thermophilic hydrogenogenic carboxydotrophic bacterium isolated from marine sediment.</title>
        <authorList>
            <person name="Omae K."/>
            <person name="Yoneda Y."/>
            <person name="Fukuyama Y."/>
            <person name="Yoshida T."/>
            <person name="Sako Y."/>
        </authorList>
    </citation>
    <scope>NUCLEOTIDE SEQUENCE [LARGE SCALE GENOMIC DNA]</scope>
    <source>
        <strain evidence="12">KKC1</strain>
    </source>
</reference>
<evidence type="ECO:0000256" key="8">
    <source>
        <dbReference type="ARBA" id="ARBA00023136"/>
    </source>
</evidence>
<dbReference type="InterPro" id="IPR001851">
    <property type="entry name" value="ABC_transp_permease"/>
</dbReference>
<dbReference type="PANTHER" id="PTHR11795">
    <property type="entry name" value="BRANCHED-CHAIN AMINO ACID TRANSPORT SYSTEM PERMEASE PROTEIN LIVH"/>
    <property type="match status" value="1"/>
</dbReference>
<keyword evidence="7 10" id="KW-1133">Transmembrane helix</keyword>
<evidence type="ECO:0000256" key="6">
    <source>
        <dbReference type="ARBA" id="ARBA00022970"/>
    </source>
</evidence>
<dbReference type="InterPro" id="IPR052157">
    <property type="entry name" value="BCAA_transport_permease"/>
</dbReference>
<dbReference type="CDD" id="cd06582">
    <property type="entry name" value="TM_PBP1_LivH_like"/>
    <property type="match status" value="1"/>
</dbReference>
<evidence type="ECO:0000256" key="10">
    <source>
        <dbReference type="SAM" id="Phobius"/>
    </source>
</evidence>
<keyword evidence="12" id="KW-1185">Reference proteome</keyword>
<evidence type="ECO:0000313" key="11">
    <source>
        <dbReference type="EMBL" id="GAW93671.1"/>
    </source>
</evidence>
<dbReference type="OrthoDB" id="9807115at2"/>
<dbReference type="Gene3D" id="1.10.3470.10">
    <property type="entry name" value="ABC transporter involved in vitamin B12 uptake, BtuC"/>
    <property type="match status" value="1"/>
</dbReference>
<feature type="transmembrane region" description="Helical" evidence="10">
    <location>
        <begin position="268"/>
        <end position="287"/>
    </location>
</feature>
<keyword evidence="6" id="KW-0029">Amino-acid transport</keyword>
<feature type="transmembrane region" description="Helical" evidence="10">
    <location>
        <begin position="191"/>
        <end position="213"/>
    </location>
</feature>
<evidence type="ECO:0000256" key="9">
    <source>
        <dbReference type="ARBA" id="ARBA00037998"/>
    </source>
</evidence>
<dbReference type="Proteomes" id="UP000197032">
    <property type="component" value="Unassembled WGS sequence"/>
</dbReference>
<feature type="transmembrane region" description="Helical" evidence="10">
    <location>
        <begin position="144"/>
        <end position="161"/>
    </location>
</feature>
<feature type="transmembrane region" description="Helical" evidence="10">
    <location>
        <begin position="93"/>
        <end position="114"/>
    </location>
</feature>
<dbReference type="InterPro" id="IPR037294">
    <property type="entry name" value="ABC_BtuC-like"/>
</dbReference>
<evidence type="ECO:0000313" key="12">
    <source>
        <dbReference type="Proteomes" id="UP000197032"/>
    </source>
</evidence>
<dbReference type="GO" id="GO:0005886">
    <property type="term" value="C:plasma membrane"/>
    <property type="evidence" value="ECO:0007669"/>
    <property type="project" value="UniProtKB-SubCell"/>
</dbReference>
<comment type="similarity">
    <text evidence="9">Belongs to the binding-protein-dependent transport system permease family. LivHM subfamily.</text>
</comment>
<evidence type="ECO:0000256" key="1">
    <source>
        <dbReference type="ARBA" id="ARBA00004651"/>
    </source>
</evidence>
<dbReference type="PANTHER" id="PTHR11795:SF371">
    <property type="entry name" value="HIGH-AFFINITY BRANCHED-CHAIN AMINO ACID TRANSPORT SYSTEM PERMEASE PROTEIN LIVH"/>
    <property type="match status" value="1"/>
</dbReference>